<reference evidence="3 4" key="1">
    <citation type="submission" date="2014-04" db="EMBL/GenBank/DDBJ databases">
        <authorList>
            <consortium name="DOE Joint Genome Institute"/>
            <person name="Kuo A."/>
            <person name="Kohler A."/>
            <person name="Nagy L.G."/>
            <person name="Floudas D."/>
            <person name="Copeland A."/>
            <person name="Barry K.W."/>
            <person name="Cichocki N."/>
            <person name="Veneault-Fourrey C."/>
            <person name="LaButti K."/>
            <person name="Lindquist E.A."/>
            <person name="Lipzen A."/>
            <person name="Lundell T."/>
            <person name="Morin E."/>
            <person name="Murat C."/>
            <person name="Sun H."/>
            <person name="Tunlid A."/>
            <person name="Henrissat B."/>
            <person name="Grigoriev I.V."/>
            <person name="Hibbett D.S."/>
            <person name="Martin F."/>
            <person name="Nordberg H.P."/>
            <person name="Cantor M.N."/>
            <person name="Hua S.X."/>
        </authorList>
    </citation>
    <scope>NUCLEOTIDE SEQUENCE [LARGE SCALE GENOMIC DNA]</scope>
    <source>
        <strain evidence="3 4">LaAM-08-1</strain>
    </source>
</reference>
<feature type="region of interest" description="Disordered" evidence="1">
    <location>
        <begin position="591"/>
        <end position="665"/>
    </location>
</feature>
<keyword evidence="4" id="KW-1185">Reference proteome</keyword>
<dbReference type="STRING" id="1095629.A0A0C9XEE7"/>
<reference evidence="4" key="2">
    <citation type="submission" date="2015-01" db="EMBL/GenBank/DDBJ databases">
        <title>Evolutionary Origins and Diversification of the Mycorrhizal Mutualists.</title>
        <authorList>
            <consortium name="DOE Joint Genome Institute"/>
            <consortium name="Mycorrhizal Genomics Consortium"/>
            <person name="Kohler A."/>
            <person name="Kuo A."/>
            <person name="Nagy L.G."/>
            <person name="Floudas D."/>
            <person name="Copeland A."/>
            <person name="Barry K.W."/>
            <person name="Cichocki N."/>
            <person name="Veneault-Fourrey C."/>
            <person name="LaButti K."/>
            <person name="Lindquist E.A."/>
            <person name="Lipzen A."/>
            <person name="Lundell T."/>
            <person name="Morin E."/>
            <person name="Murat C."/>
            <person name="Riley R."/>
            <person name="Ohm R."/>
            <person name="Sun H."/>
            <person name="Tunlid A."/>
            <person name="Henrissat B."/>
            <person name="Grigoriev I.V."/>
            <person name="Hibbett D.S."/>
            <person name="Martin F."/>
        </authorList>
    </citation>
    <scope>NUCLEOTIDE SEQUENCE [LARGE SCALE GENOMIC DNA]</scope>
    <source>
        <strain evidence="4">LaAM-08-1</strain>
    </source>
</reference>
<dbReference type="OrthoDB" id="3208378at2759"/>
<keyword evidence="2" id="KW-0472">Membrane</keyword>
<sequence length="665" mass="74036">MDDEHSPKSRFNTHYLPLLEKDNEKGSDPPPQSTTPTWRIKLSKYWPFAAHLALITLVSMTCLCYLDGRDFNVNTRRPQYREVDGSVSQMTSYVPLQSDVTTAVSLAATVTRIAGGWWATGYIWRCIFVAMERGGISAKGLSQAMSSWPPVPRHFTQKSSMVIIYLTLFATFAIDYFSADLHHRFCDSTDVTGSFIWETADTRTPGRIPLSISNGTADYVGDPIIRDNWQFTVLSIASASASIAWILQSDSLFNITEPSTTYRRVIQGAQYVSTNSILAEVTMPYFAVDAFEWVKDPHQVLTDRQISLLAPMPNEYQPYNPFLADASETGAFLPNVEWGKRPDTPVSGYQDMLISETRLFAFVISFPGMWQSCPQNYTIDPGFQINLFGLAASAYSVCCGIANVSYRAGVFSSRNYSFVAPNVVEAQAPGFSPIGNPFTSGALGLTPILVANLLLSKYAIPLNYSGTRRNLAIELTSQAYQATWAASSDLAPMAVDTTAVQIALPTLRAKVIRWRVYLWVALHLWVLALGLLFVYVQSHCDHPWVEDPTMAVFWLDTRAVLSDPEGQRASDPWQPGTKIHEDGMLMLEQNKAGPSRSVQVRRDSGSRQRRYSDSIPLRRRMPSSSFTTQREEGRESVETLIGTSVLKSLQTSSLDSTRTPENSAK</sequence>
<feature type="transmembrane region" description="Helical" evidence="2">
    <location>
        <begin position="516"/>
        <end position="536"/>
    </location>
</feature>
<dbReference type="EMBL" id="KN838790">
    <property type="protein sequence ID" value="KIJ94492.1"/>
    <property type="molecule type" value="Genomic_DNA"/>
</dbReference>
<keyword evidence="2" id="KW-0812">Transmembrane</keyword>
<dbReference type="Proteomes" id="UP000054477">
    <property type="component" value="Unassembled WGS sequence"/>
</dbReference>
<organism evidence="3 4">
    <name type="scientific">Laccaria amethystina LaAM-08-1</name>
    <dbReference type="NCBI Taxonomy" id="1095629"/>
    <lineage>
        <taxon>Eukaryota</taxon>
        <taxon>Fungi</taxon>
        <taxon>Dikarya</taxon>
        <taxon>Basidiomycota</taxon>
        <taxon>Agaricomycotina</taxon>
        <taxon>Agaricomycetes</taxon>
        <taxon>Agaricomycetidae</taxon>
        <taxon>Agaricales</taxon>
        <taxon>Agaricineae</taxon>
        <taxon>Hydnangiaceae</taxon>
        <taxon>Laccaria</taxon>
    </lineage>
</organism>
<dbReference type="HOGENOM" id="CLU_026866_0_0_1"/>
<evidence type="ECO:0000256" key="1">
    <source>
        <dbReference type="SAM" id="MobiDB-lite"/>
    </source>
</evidence>
<protein>
    <recommendedName>
        <fullName evidence="5">Transmembrane protein</fullName>
    </recommendedName>
</protein>
<name>A0A0C9XEE7_9AGAR</name>
<evidence type="ECO:0000313" key="3">
    <source>
        <dbReference type="EMBL" id="KIJ94492.1"/>
    </source>
</evidence>
<evidence type="ECO:0000313" key="4">
    <source>
        <dbReference type="Proteomes" id="UP000054477"/>
    </source>
</evidence>
<feature type="transmembrane region" description="Helical" evidence="2">
    <location>
        <begin position="45"/>
        <end position="66"/>
    </location>
</feature>
<evidence type="ECO:0008006" key="5">
    <source>
        <dbReference type="Google" id="ProtNLM"/>
    </source>
</evidence>
<proteinExistence type="predicted"/>
<feature type="compositionally biased region" description="Polar residues" evidence="1">
    <location>
        <begin position="641"/>
        <end position="665"/>
    </location>
</feature>
<accession>A0A0C9XEE7</accession>
<feature type="region of interest" description="Disordered" evidence="1">
    <location>
        <begin position="1"/>
        <end position="35"/>
    </location>
</feature>
<keyword evidence="2" id="KW-1133">Transmembrane helix</keyword>
<dbReference type="AlphaFoldDB" id="A0A0C9XEE7"/>
<feature type="compositionally biased region" description="Basic and acidic residues" evidence="1">
    <location>
        <begin position="600"/>
        <end position="612"/>
    </location>
</feature>
<gene>
    <name evidence="3" type="ORF">K443DRAFT_110318</name>
</gene>
<feature type="transmembrane region" description="Helical" evidence="2">
    <location>
        <begin position="162"/>
        <end position="179"/>
    </location>
</feature>
<evidence type="ECO:0000256" key="2">
    <source>
        <dbReference type="SAM" id="Phobius"/>
    </source>
</evidence>